<feature type="transmembrane region" description="Helical" evidence="5">
    <location>
        <begin position="101"/>
        <end position="128"/>
    </location>
</feature>
<feature type="signal peptide" evidence="6">
    <location>
        <begin position="1"/>
        <end position="17"/>
    </location>
</feature>
<protein>
    <recommendedName>
        <fullName evidence="9">Membrane transporter protein</fullName>
    </recommendedName>
</protein>
<evidence type="ECO:0000313" key="8">
    <source>
        <dbReference type="Proteomes" id="UP001178507"/>
    </source>
</evidence>
<evidence type="ECO:0000256" key="1">
    <source>
        <dbReference type="ARBA" id="ARBA00004141"/>
    </source>
</evidence>
<dbReference type="PANTHER" id="PTHR14255">
    <property type="entry name" value="CEREBLON"/>
    <property type="match status" value="1"/>
</dbReference>
<sequence>MRRISCLALACLASGQGAETNTSTSLGPMIPVAHRRRRRHSNPFRGSPIVTPGAEIDCSQTCGNVWRDCPDWPMRLCVYDGYCEERVCLHKMLFPMLGSDASFFFVIFIVSFLAGAPGIGGGGINVPLLMMLNRFTIKEAVPISHIAVMGNALSQLLVNTQLRHPSMAKRPLIHYEMAAILLPAMLGGNSLGIVVSKVFPPTLLVVLSLVLLLLTSAKTTLKGGVEQHGIG</sequence>
<evidence type="ECO:0000313" key="7">
    <source>
        <dbReference type="EMBL" id="CAJ1410764.1"/>
    </source>
</evidence>
<keyword evidence="3 5" id="KW-1133">Transmembrane helix</keyword>
<dbReference type="InterPro" id="IPR002781">
    <property type="entry name" value="TM_pro_TauE-like"/>
</dbReference>
<dbReference type="EMBL" id="CAUJNA010003838">
    <property type="protein sequence ID" value="CAJ1410764.1"/>
    <property type="molecule type" value="Genomic_DNA"/>
</dbReference>
<dbReference type="PANTHER" id="PTHR14255:SF3">
    <property type="entry name" value="SULFITE EXPORTER TAUE_SAFE FAMILY PROTEIN 5-RELATED"/>
    <property type="match status" value="1"/>
</dbReference>
<dbReference type="GO" id="GO:0031464">
    <property type="term" value="C:Cul4A-RING E3 ubiquitin ligase complex"/>
    <property type="evidence" value="ECO:0007669"/>
    <property type="project" value="TreeGrafter"/>
</dbReference>
<dbReference type="GO" id="GO:0016567">
    <property type="term" value="P:protein ubiquitination"/>
    <property type="evidence" value="ECO:0007669"/>
    <property type="project" value="TreeGrafter"/>
</dbReference>
<evidence type="ECO:0000256" key="2">
    <source>
        <dbReference type="ARBA" id="ARBA00022692"/>
    </source>
</evidence>
<dbReference type="Pfam" id="PF01925">
    <property type="entry name" value="TauE"/>
    <property type="match status" value="1"/>
</dbReference>
<keyword evidence="6" id="KW-0732">Signal</keyword>
<feature type="chain" id="PRO_5041290692" description="Membrane transporter protein" evidence="6">
    <location>
        <begin position="18"/>
        <end position="231"/>
    </location>
</feature>
<evidence type="ECO:0000256" key="6">
    <source>
        <dbReference type="SAM" id="SignalP"/>
    </source>
</evidence>
<dbReference type="Proteomes" id="UP001178507">
    <property type="component" value="Unassembled WGS sequence"/>
</dbReference>
<evidence type="ECO:0000256" key="3">
    <source>
        <dbReference type="ARBA" id="ARBA00022989"/>
    </source>
</evidence>
<dbReference type="GO" id="GO:0016020">
    <property type="term" value="C:membrane"/>
    <property type="evidence" value="ECO:0007669"/>
    <property type="project" value="UniProtKB-SubCell"/>
</dbReference>
<feature type="transmembrane region" description="Helical" evidence="5">
    <location>
        <begin position="198"/>
        <end position="217"/>
    </location>
</feature>
<feature type="transmembrane region" description="Helical" evidence="5">
    <location>
        <begin position="172"/>
        <end position="192"/>
    </location>
</feature>
<dbReference type="AlphaFoldDB" id="A0AA36NKF6"/>
<keyword evidence="2 5" id="KW-0812">Transmembrane</keyword>
<reference evidence="7" key="1">
    <citation type="submission" date="2023-08" db="EMBL/GenBank/DDBJ databases">
        <authorList>
            <person name="Chen Y."/>
            <person name="Shah S."/>
            <person name="Dougan E. K."/>
            <person name="Thang M."/>
            <person name="Chan C."/>
        </authorList>
    </citation>
    <scope>NUCLEOTIDE SEQUENCE</scope>
</reference>
<gene>
    <name evidence="7" type="ORF">EVOR1521_LOCUS31526</name>
</gene>
<name>A0AA36NKF6_9DINO</name>
<accession>A0AA36NKF6</accession>
<comment type="subcellular location">
    <subcellularLocation>
        <location evidence="1">Membrane</location>
        <topology evidence="1">Multi-pass membrane protein</topology>
    </subcellularLocation>
</comment>
<organism evidence="7 8">
    <name type="scientific">Effrenium voratum</name>
    <dbReference type="NCBI Taxonomy" id="2562239"/>
    <lineage>
        <taxon>Eukaryota</taxon>
        <taxon>Sar</taxon>
        <taxon>Alveolata</taxon>
        <taxon>Dinophyceae</taxon>
        <taxon>Suessiales</taxon>
        <taxon>Symbiodiniaceae</taxon>
        <taxon>Effrenium</taxon>
    </lineage>
</organism>
<keyword evidence="8" id="KW-1185">Reference proteome</keyword>
<evidence type="ECO:0000256" key="5">
    <source>
        <dbReference type="SAM" id="Phobius"/>
    </source>
</evidence>
<proteinExistence type="predicted"/>
<evidence type="ECO:0008006" key="9">
    <source>
        <dbReference type="Google" id="ProtNLM"/>
    </source>
</evidence>
<comment type="caution">
    <text evidence="7">The sequence shown here is derived from an EMBL/GenBank/DDBJ whole genome shotgun (WGS) entry which is preliminary data.</text>
</comment>
<keyword evidence="4 5" id="KW-0472">Membrane</keyword>
<evidence type="ECO:0000256" key="4">
    <source>
        <dbReference type="ARBA" id="ARBA00023136"/>
    </source>
</evidence>